<dbReference type="AlphaFoldDB" id="A0AAD7K2X3"/>
<feature type="region of interest" description="Disordered" evidence="1">
    <location>
        <begin position="1"/>
        <end position="36"/>
    </location>
</feature>
<feature type="compositionally biased region" description="Polar residues" evidence="1">
    <location>
        <begin position="23"/>
        <end position="36"/>
    </location>
</feature>
<dbReference type="EMBL" id="JARKIB010000008">
    <property type="protein sequence ID" value="KAJ7777048.1"/>
    <property type="molecule type" value="Genomic_DNA"/>
</dbReference>
<dbReference type="Proteomes" id="UP001215598">
    <property type="component" value="Unassembled WGS sequence"/>
</dbReference>
<gene>
    <name evidence="2" type="ORF">B0H16DRAFT_1879206</name>
</gene>
<organism evidence="2 3">
    <name type="scientific">Mycena metata</name>
    <dbReference type="NCBI Taxonomy" id="1033252"/>
    <lineage>
        <taxon>Eukaryota</taxon>
        <taxon>Fungi</taxon>
        <taxon>Dikarya</taxon>
        <taxon>Basidiomycota</taxon>
        <taxon>Agaricomycotina</taxon>
        <taxon>Agaricomycetes</taxon>
        <taxon>Agaricomycetidae</taxon>
        <taxon>Agaricales</taxon>
        <taxon>Marasmiineae</taxon>
        <taxon>Mycenaceae</taxon>
        <taxon>Mycena</taxon>
    </lineage>
</organism>
<evidence type="ECO:0008006" key="4">
    <source>
        <dbReference type="Google" id="ProtNLM"/>
    </source>
</evidence>
<protein>
    <recommendedName>
        <fullName evidence="4">F-box domain-containing protein</fullName>
    </recommendedName>
</protein>
<proteinExistence type="predicted"/>
<comment type="caution">
    <text evidence="2">The sequence shown here is derived from an EMBL/GenBank/DDBJ whole genome shotgun (WGS) entry which is preliminary data.</text>
</comment>
<sequence>MIEKHFHLASTSTTIDTMDASESDGSSQAEEFTTSGNLTLATGTRHHRLLNSNEAPLDSDIGMIKSTGLKIDARVLDIDEEIARSFASAQNTAALSPLRRIPPEVLAEIFTWTLPPVYALASARKRFCSNDSPWLLTHISRHWRAVAIAIPSLWSMVAINYHPGMDPAGLYPMSMLETQLSRAQKPKIHFFGHEKSNPGPQIEIFKYLGLHSSRWEELSIILTSALVPILSDIQHRLPLLRRLSIEWSDETSQSDVDLIDCFERAPSLVDATVVNYSHFVPLLLPVHQLTRHDLNGPWDVHQSALVLGANLVEVRICLEFDIEPWPHVDEPIHLPCLRRLYTSHVEILGYLSTPALDELALCMGEGDMIQSRFGPFVEQSGCSLRRLRLEGRVETAKIAHLLKETPSIVDLAIIFSSASNAEKPAVLAMLTMIPDTPHVAPQLQSISIGCRPSCSLDHMKFTEMLYSRWKEPRHALGAAAFLSANSQYALEELRENETLKDLKREGLDFWMEYGPVAQKNIGLWTYYPGWD</sequence>
<name>A0AAD7K2X3_9AGAR</name>
<accession>A0AAD7K2X3</accession>
<evidence type="ECO:0000256" key="1">
    <source>
        <dbReference type="SAM" id="MobiDB-lite"/>
    </source>
</evidence>
<keyword evidence="3" id="KW-1185">Reference proteome</keyword>
<evidence type="ECO:0000313" key="2">
    <source>
        <dbReference type="EMBL" id="KAJ7777048.1"/>
    </source>
</evidence>
<reference evidence="2" key="1">
    <citation type="submission" date="2023-03" db="EMBL/GenBank/DDBJ databases">
        <title>Massive genome expansion in bonnet fungi (Mycena s.s.) driven by repeated elements and novel gene families across ecological guilds.</title>
        <authorList>
            <consortium name="Lawrence Berkeley National Laboratory"/>
            <person name="Harder C.B."/>
            <person name="Miyauchi S."/>
            <person name="Viragh M."/>
            <person name="Kuo A."/>
            <person name="Thoen E."/>
            <person name="Andreopoulos B."/>
            <person name="Lu D."/>
            <person name="Skrede I."/>
            <person name="Drula E."/>
            <person name="Henrissat B."/>
            <person name="Morin E."/>
            <person name="Kohler A."/>
            <person name="Barry K."/>
            <person name="LaButti K."/>
            <person name="Morin E."/>
            <person name="Salamov A."/>
            <person name="Lipzen A."/>
            <person name="Mereny Z."/>
            <person name="Hegedus B."/>
            <person name="Baldrian P."/>
            <person name="Stursova M."/>
            <person name="Weitz H."/>
            <person name="Taylor A."/>
            <person name="Grigoriev I.V."/>
            <person name="Nagy L.G."/>
            <person name="Martin F."/>
            <person name="Kauserud H."/>
        </authorList>
    </citation>
    <scope>NUCLEOTIDE SEQUENCE</scope>
    <source>
        <strain evidence="2">CBHHK182m</strain>
    </source>
</reference>
<evidence type="ECO:0000313" key="3">
    <source>
        <dbReference type="Proteomes" id="UP001215598"/>
    </source>
</evidence>